<dbReference type="PROSITE" id="PS00369">
    <property type="entry name" value="PTS_HPR_HIS"/>
    <property type="match status" value="1"/>
</dbReference>
<feature type="domain" description="HPr" evidence="6">
    <location>
        <begin position="1"/>
        <end position="88"/>
    </location>
</feature>
<dbReference type="Pfam" id="PF00381">
    <property type="entry name" value="PTS-HPr"/>
    <property type="match status" value="1"/>
</dbReference>
<dbReference type="PATRIC" id="fig|679936.5.peg.3288"/>
<dbReference type="InterPro" id="IPR035895">
    <property type="entry name" value="HPr-like_sf"/>
</dbReference>
<dbReference type="Gene3D" id="3.30.1340.10">
    <property type="entry name" value="HPr-like"/>
    <property type="match status" value="1"/>
</dbReference>
<dbReference type="InterPro" id="IPR001020">
    <property type="entry name" value="PTS_HPr_His_P_site"/>
</dbReference>
<comment type="function">
    <text evidence="1">General (non sugar-specific) component of the phosphoenolpyruvate-dependent sugar phosphotransferase system (sugar PTS). This major carbohydrate active-transport system catalyzes the phosphorylation of incoming sugar substrates concomitantly with their translocation across the cell membrane. The phosphoryl group from phosphoenolpyruvate (PEP) is transferred to the phosphoryl carrier protein HPr by enzyme I. Phospho-HPr then transfers it to the PTS EIIA domain.</text>
</comment>
<protein>
    <recommendedName>
        <fullName evidence="3">Phosphocarrier protein HPr</fullName>
    </recommendedName>
</protein>
<comment type="subcellular location">
    <subcellularLocation>
        <location evidence="2">Cytoplasm</location>
    </subcellularLocation>
</comment>
<evidence type="ECO:0000259" key="6">
    <source>
        <dbReference type="PROSITE" id="PS51350"/>
    </source>
</evidence>
<name>G8U1M0_SULAD</name>
<dbReference type="InterPro" id="IPR002114">
    <property type="entry name" value="PTS_HPr_Ser_P_site"/>
</dbReference>
<reference evidence="8" key="1">
    <citation type="submission" date="2011-12" db="EMBL/GenBank/DDBJ databases">
        <title>The complete genome of chromosome of Sulfobacillus acidophilus DSM 10332.</title>
        <authorList>
            <person name="Lucas S."/>
            <person name="Han J."/>
            <person name="Lapidus A."/>
            <person name="Bruce D."/>
            <person name="Goodwin L."/>
            <person name="Pitluck S."/>
            <person name="Peters L."/>
            <person name="Kyrpides N."/>
            <person name="Mavromatis K."/>
            <person name="Ivanova N."/>
            <person name="Mikhailova N."/>
            <person name="Chertkov O."/>
            <person name="Saunders E."/>
            <person name="Detter J.C."/>
            <person name="Tapia R."/>
            <person name="Han C."/>
            <person name="Land M."/>
            <person name="Hauser L."/>
            <person name="Markowitz V."/>
            <person name="Cheng J.-F."/>
            <person name="Hugenholtz P."/>
            <person name="Woyke T."/>
            <person name="Wu D."/>
            <person name="Pukall R."/>
            <person name="Gehrich-Schroeter G."/>
            <person name="Schneider S."/>
            <person name="Klenk H.-P."/>
            <person name="Eisen J.A."/>
        </authorList>
    </citation>
    <scope>NUCLEOTIDE SEQUENCE [LARGE SCALE GENOMIC DNA]</scope>
    <source>
        <strain evidence="8">ATCC 700253 / DSM 10332 / NAL</strain>
    </source>
</reference>
<dbReference type="InterPro" id="IPR000032">
    <property type="entry name" value="HPr-like"/>
</dbReference>
<dbReference type="Proteomes" id="UP000005439">
    <property type="component" value="Chromosome"/>
</dbReference>
<evidence type="ECO:0000313" key="8">
    <source>
        <dbReference type="Proteomes" id="UP000005439"/>
    </source>
</evidence>
<sequence>MVRQPAVVQFSQGLHARPASELVKLASRYTCRITIIKDDRAVDAKSILGVMSLGAEPGSTVTIEADGPDASDAVDALVQFLQKEGASS</sequence>
<dbReference type="EMBL" id="CP003179">
    <property type="protein sequence ID" value="AEW06625.1"/>
    <property type="molecule type" value="Genomic_DNA"/>
</dbReference>
<dbReference type="PANTHER" id="PTHR33705:SF2">
    <property type="entry name" value="PHOSPHOCARRIER PROTEIN NPR"/>
    <property type="match status" value="1"/>
</dbReference>
<keyword evidence="8" id="KW-1185">Reference proteome</keyword>
<dbReference type="SUPFAM" id="SSF55594">
    <property type="entry name" value="HPr-like"/>
    <property type="match status" value="1"/>
</dbReference>
<dbReference type="GO" id="GO:0005737">
    <property type="term" value="C:cytoplasm"/>
    <property type="evidence" value="ECO:0007669"/>
    <property type="project" value="UniProtKB-SubCell"/>
</dbReference>
<accession>G8U1M0</accession>
<dbReference type="CDD" id="cd00367">
    <property type="entry name" value="PTS-HPr_like"/>
    <property type="match status" value="1"/>
</dbReference>
<dbReference type="PROSITE" id="PS00589">
    <property type="entry name" value="PTS_HPR_SER"/>
    <property type="match status" value="1"/>
</dbReference>
<gene>
    <name evidence="7" type="ordered locus">Sulac_3179</name>
</gene>
<evidence type="ECO:0000256" key="1">
    <source>
        <dbReference type="ARBA" id="ARBA00003681"/>
    </source>
</evidence>
<keyword evidence="4" id="KW-0963">Cytoplasm</keyword>
<reference evidence="7 8" key="2">
    <citation type="journal article" date="2012" name="Stand. Genomic Sci.">
        <title>Complete genome sequence of the moderately thermophilic mineral-sulfide-oxidizing firmicute Sulfobacillus acidophilus type strain (NAL(T)).</title>
        <authorList>
            <person name="Anderson I."/>
            <person name="Chertkov O."/>
            <person name="Chen A."/>
            <person name="Saunders E."/>
            <person name="Lapidus A."/>
            <person name="Nolan M."/>
            <person name="Lucas S."/>
            <person name="Hammon N."/>
            <person name="Deshpande S."/>
            <person name="Cheng J.F."/>
            <person name="Han C."/>
            <person name="Tapia R."/>
            <person name="Goodwin L.A."/>
            <person name="Pitluck S."/>
            <person name="Liolios K."/>
            <person name="Pagani I."/>
            <person name="Ivanova N."/>
            <person name="Mikhailova N."/>
            <person name="Pati A."/>
            <person name="Palaniappan K."/>
            <person name="Land M."/>
            <person name="Pan C."/>
            <person name="Rohde M."/>
            <person name="Pukall R."/>
            <person name="Goker M."/>
            <person name="Detter J.C."/>
            <person name="Woyke T."/>
            <person name="Bristow J."/>
            <person name="Eisen J.A."/>
            <person name="Markowitz V."/>
            <person name="Hugenholtz P."/>
            <person name="Kyrpides N.C."/>
            <person name="Klenk H.P."/>
            <person name="Mavromatis K."/>
        </authorList>
    </citation>
    <scope>NUCLEOTIDE SEQUENCE [LARGE SCALE GENOMIC DNA]</scope>
    <source>
        <strain evidence="8">ATCC 700253 / DSM 10332 / NAL</strain>
    </source>
</reference>
<proteinExistence type="predicted"/>
<organism evidence="7 8">
    <name type="scientific">Sulfobacillus acidophilus (strain ATCC 700253 / DSM 10332 / NAL)</name>
    <dbReference type="NCBI Taxonomy" id="679936"/>
    <lineage>
        <taxon>Bacteria</taxon>
        <taxon>Bacillati</taxon>
        <taxon>Bacillota</taxon>
        <taxon>Clostridia</taxon>
        <taxon>Eubacteriales</taxon>
        <taxon>Clostridiales Family XVII. Incertae Sedis</taxon>
        <taxon>Sulfobacillus</taxon>
    </lineage>
</organism>
<dbReference type="InterPro" id="IPR050399">
    <property type="entry name" value="HPr"/>
</dbReference>
<dbReference type="PROSITE" id="PS51350">
    <property type="entry name" value="PTS_HPR_DOM"/>
    <property type="match status" value="1"/>
</dbReference>
<dbReference type="PANTHER" id="PTHR33705">
    <property type="entry name" value="PHOSPHOCARRIER PROTEIN HPR"/>
    <property type="match status" value="1"/>
</dbReference>
<evidence type="ECO:0000256" key="5">
    <source>
        <dbReference type="ARBA" id="ARBA00022683"/>
    </source>
</evidence>
<evidence type="ECO:0000256" key="4">
    <source>
        <dbReference type="ARBA" id="ARBA00022490"/>
    </source>
</evidence>
<evidence type="ECO:0000256" key="2">
    <source>
        <dbReference type="ARBA" id="ARBA00004496"/>
    </source>
</evidence>
<dbReference type="HOGENOM" id="CLU_136230_2_1_9"/>
<dbReference type="AlphaFoldDB" id="G8U1M0"/>
<keyword evidence="5" id="KW-0598">Phosphotransferase system</keyword>
<dbReference type="STRING" id="679936.Sulac_3179"/>
<dbReference type="KEGG" id="sap:Sulac_3179"/>
<evidence type="ECO:0000313" key="7">
    <source>
        <dbReference type="EMBL" id="AEW06625.1"/>
    </source>
</evidence>
<dbReference type="NCBIfam" id="TIGR01003">
    <property type="entry name" value="PTS_HPr_family"/>
    <property type="match status" value="1"/>
</dbReference>
<dbReference type="GO" id="GO:0009401">
    <property type="term" value="P:phosphoenolpyruvate-dependent sugar phosphotransferase system"/>
    <property type="evidence" value="ECO:0007669"/>
    <property type="project" value="UniProtKB-KW"/>
</dbReference>
<evidence type="ECO:0000256" key="3">
    <source>
        <dbReference type="ARBA" id="ARBA00020422"/>
    </source>
</evidence>
<dbReference type="PRINTS" id="PR00107">
    <property type="entry name" value="PHOSPHOCPHPR"/>
</dbReference>